<organism evidence="5 6">
    <name type="scientific">Adhaeribacter arboris</name>
    <dbReference type="NCBI Taxonomy" id="2072846"/>
    <lineage>
        <taxon>Bacteria</taxon>
        <taxon>Pseudomonadati</taxon>
        <taxon>Bacteroidota</taxon>
        <taxon>Cytophagia</taxon>
        <taxon>Cytophagales</taxon>
        <taxon>Hymenobacteraceae</taxon>
        <taxon>Adhaeribacter</taxon>
    </lineage>
</organism>
<dbReference type="Pfam" id="PF08751">
    <property type="entry name" value="TrwC"/>
    <property type="match status" value="1"/>
</dbReference>
<dbReference type="NCBIfam" id="TIGR02686">
    <property type="entry name" value="relax_trwC"/>
    <property type="match status" value="1"/>
</dbReference>
<evidence type="ECO:0000256" key="2">
    <source>
        <dbReference type="ARBA" id="ARBA00022840"/>
    </source>
</evidence>
<dbReference type="InterPro" id="IPR014059">
    <property type="entry name" value="TraI/TrwC_relax"/>
</dbReference>
<dbReference type="EMBL" id="PYFT01000001">
    <property type="protein sequence ID" value="PSR56633.1"/>
    <property type="molecule type" value="Genomic_DNA"/>
</dbReference>
<evidence type="ECO:0000256" key="1">
    <source>
        <dbReference type="ARBA" id="ARBA00022741"/>
    </source>
</evidence>
<dbReference type="InterPro" id="IPR050534">
    <property type="entry name" value="Coronavir_polyprotein_1ab"/>
</dbReference>
<dbReference type="PANTHER" id="PTHR43788:SF6">
    <property type="entry name" value="DNA HELICASE B"/>
    <property type="match status" value="1"/>
</dbReference>
<dbReference type="PANTHER" id="PTHR43788">
    <property type="entry name" value="DNA2/NAM7 HELICASE FAMILY MEMBER"/>
    <property type="match status" value="1"/>
</dbReference>
<name>A0A2T2YM93_9BACT</name>
<dbReference type="AlphaFoldDB" id="A0A2T2YM93"/>
<evidence type="ECO:0000313" key="6">
    <source>
        <dbReference type="Proteomes" id="UP000240357"/>
    </source>
</evidence>
<dbReference type="InterPro" id="IPR027785">
    <property type="entry name" value="UvrD-like_helicase_C"/>
</dbReference>
<dbReference type="InterPro" id="IPR003593">
    <property type="entry name" value="AAA+_ATPase"/>
</dbReference>
<dbReference type="Pfam" id="PF13604">
    <property type="entry name" value="AAA_30"/>
    <property type="match status" value="1"/>
</dbReference>
<dbReference type="Proteomes" id="UP000240357">
    <property type="component" value="Unassembled WGS sequence"/>
</dbReference>
<dbReference type="CDD" id="cd18809">
    <property type="entry name" value="SF1_C_RecD"/>
    <property type="match status" value="1"/>
</dbReference>
<reference evidence="5 6" key="1">
    <citation type="submission" date="2018-03" db="EMBL/GenBank/DDBJ databases">
        <title>Adhaeribacter sp. HMF7605 Genome sequencing and assembly.</title>
        <authorList>
            <person name="Kang H."/>
            <person name="Kang J."/>
            <person name="Cha I."/>
            <person name="Kim H."/>
            <person name="Joh K."/>
        </authorList>
    </citation>
    <scope>NUCLEOTIDE SEQUENCE [LARGE SCALE GENOMIC DNA]</scope>
    <source>
        <strain evidence="5 6">HMF7605</strain>
    </source>
</reference>
<dbReference type="GO" id="GO:0005524">
    <property type="term" value="F:ATP binding"/>
    <property type="evidence" value="ECO:0007669"/>
    <property type="project" value="UniProtKB-KW"/>
</dbReference>
<dbReference type="InterPro" id="IPR014862">
    <property type="entry name" value="TrwC"/>
</dbReference>
<proteinExistence type="predicted"/>
<dbReference type="InterPro" id="IPR027417">
    <property type="entry name" value="P-loop_NTPase"/>
</dbReference>
<feature type="compositionally biased region" description="Basic and acidic residues" evidence="3">
    <location>
        <begin position="870"/>
        <end position="885"/>
    </location>
</feature>
<accession>A0A2T2YM93</accession>
<dbReference type="NCBIfam" id="NF041492">
    <property type="entry name" value="MobF"/>
    <property type="match status" value="1"/>
</dbReference>
<dbReference type="SUPFAM" id="SSF55464">
    <property type="entry name" value="Origin of replication-binding domain, RBD-like"/>
    <property type="match status" value="1"/>
</dbReference>
<protein>
    <submittedName>
        <fullName evidence="5">Conjugal transfer protein</fullName>
    </submittedName>
</protein>
<gene>
    <name evidence="5" type="ORF">AHMF7605_25630</name>
</gene>
<dbReference type="SMART" id="SM00382">
    <property type="entry name" value="AAA"/>
    <property type="match status" value="1"/>
</dbReference>
<keyword evidence="6" id="KW-1185">Reference proteome</keyword>
<dbReference type="OrthoDB" id="1826980at2"/>
<evidence type="ECO:0000256" key="3">
    <source>
        <dbReference type="SAM" id="MobiDB-lite"/>
    </source>
</evidence>
<comment type="caution">
    <text evidence="5">The sequence shown here is derived from an EMBL/GenBank/DDBJ whole genome shotgun (WGS) entry which is preliminary data.</text>
</comment>
<feature type="region of interest" description="Disordered" evidence="3">
    <location>
        <begin position="866"/>
        <end position="911"/>
    </location>
</feature>
<feature type="compositionally biased region" description="Basic and acidic residues" evidence="3">
    <location>
        <begin position="892"/>
        <end position="911"/>
    </location>
</feature>
<evidence type="ECO:0000259" key="4">
    <source>
        <dbReference type="SMART" id="SM00382"/>
    </source>
</evidence>
<feature type="domain" description="AAA+ ATPase" evidence="4">
    <location>
        <begin position="424"/>
        <end position="540"/>
    </location>
</feature>
<sequence length="911" mass="102353">MIQSNSAGHAKAYFSDALSRSDYYLDDQELQGSMHGRLAERLNLSGSATKESFFALCENVNSNTGEPITPRTKEERTIGYDINFHCPKSVSIIHALSKDDHLLKAFEESVQATMRDMEQDSKTRVRKEGKYDDRNTGELMWAEFVHQTARPVDGSVPDPHLHAHCFVFNATWDEQEKQIKAGQFRDIKRDMPYYQARFHKQLSDRLIKLGYQVRRTEKSFEVEGVPQKAIDLFSKRTDEIGRIAKEKGITDAKELSELGARTRAKKQKGRSMTELKAEWRRQIKELVPNEQGEGERIIRFAPGKEKVALSPSQCVDHALLHGFERASVLPDRRLLETAYRHSLGNTTISLEAITERFHADDRIIQVKEKSRTFCTTRQVLSEEKEMVDLARLGQGKLKPLYTNTPKLQLDGQQAAAVQHVLTTPHRVSIIRGAAGTGKTTLMKEAVAHMEKVGKQVTVVAPTAQASRGVLREEGFSKAETVAKLLTDEKLQQQLKNQVLWVDEAGLLGTKDMKALLDLATKQNARLILGGDTRQHASVVRGDALRILNTVGGIKTAEVSKIYRQRNEHYRAAVQNLSKGEVKDAFEKLDSIGSIQSIDPLKPNKALVDDYVEAVKKGKSALVVSPTHEQGDQVTKDIRQKLKASGIIGKKEISATRLANINLTEAQKSDWRNLQKGHVVQFNQNAPGIKRGSIWTVDNSSEKGITIKNHEGKVLPLPTQKSSDYDLYRKDEIALAKGDTIRITRNGFDEEKKRLNNGQTLEVVSVRKNGSLLLRNNASKGTYELKQDYGHLAHAHCITSHASQGKTVDEVFISQPAATFPATDAKQFYVSVSRGRERARIYTDDKEQLLEHASEIGERQSALELVGKRSQTKDITHQRIREDIDRGSSQIGKSRDKEPSSLQKDRDYEPRI</sequence>
<dbReference type="Pfam" id="PF13538">
    <property type="entry name" value="UvrD_C_2"/>
    <property type="match status" value="1"/>
</dbReference>
<evidence type="ECO:0000313" key="5">
    <source>
        <dbReference type="EMBL" id="PSR56633.1"/>
    </source>
</evidence>
<dbReference type="CDD" id="cd17933">
    <property type="entry name" value="DEXSc_RecD-like"/>
    <property type="match status" value="1"/>
</dbReference>
<dbReference type="Gene3D" id="3.40.50.300">
    <property type="entry name" value="P-loop containing nucleotide triphosphate hydrolases"/>
    <property type="match status" value="2"/>
</dbReference>
<keyword evidence="1" id="KW-0547">Nucleotide-binding</keyword>
<dbReference type="SUPFAM" id="SSF52540">
    <property type="entry name" value="P-loop containing nucleoside triphosphate hydrolases"/>
    <property type="match status" value="2"/>
</dbReference>
<dbReference type="GO" id="GO:0003678">
    <property type="term" value="F:DNA helicase activity"/>
    <property type="evidence" value="ECO:0007669"/>
    <property type="project" value="UniProtKB-ARBA"/>
</dbReference>
<keyword evidence="2" id="KW-0067">ATP-binding</keyword>